<dbReference type="PANTHER" id="PTHR24161">
    <property type="entry name" value="ANK_REP_REGION DOMAIN-CONTAINING PROTEIN-RELATED"/>
    <property type="match status" value="1"/>
</dbReference>
<dbReference type="STRING" id="10195.A0A3M7T912"/>
<organism evidence="4 5">
    <name type="scientific">Brachionus plicatilis</name>
    <name type="common">Marine rotifer</name>
    <name type="synonym">Brachionus muelleri</name>
    <dbReference type="NCBI Taxonomy" id="10195"/>
    <lineage>
        <taxon>Eukaryota</taxon>
        <taxon>Metazoa</taxon>
        <taxon>Spiralia</taxon>
        <taxon>Gnathifera</taxon>
        <taxon>Rotifera</taxon>
        <taxon>Eurotatoria</taxon>
        <taxon>Monogononta</taxon>
        <taxon>Pseudotrocha</taxon>
        <taxon>Ploima</taxon>
        <taxon>Brachionidae</taxon>
        <taxon>Brachionus</taxon>
    </lineage>
</organism>
<dbReference type="SUPFAM" id="SSF48403">
    <property type="entry name" value="Ankyrin repeat"/>
    <property type="match status" value="1"/>
</dbReference>
<evidence type="ECO:0000256" key="1">
    <source>
        <dbReference type="ARBA" id="ARBA00022737"/>
    </source>
</evidence>
<dbReference type="Proteomes" id="UP000276133">
    <property type="component" value="Unassembled WGS sequence"/>
</dbReference>
<dbReference type="Pfam" id="PF00023">
    <property type="entry name" value="Ank"/>
    <property type="match status" value="1"/>
</dbReference>
<accession>A0A3M7T912</accession>
<comment type="caution">
    <text evidence="4">The sequence shown here is derived from an EMBL/GenBank/DDBJ whole genome shotgun (WGS) entry which is preliminary data.</text>
</comment>
<dbReference type="InterPro" id="IPR036770">
    <property type="entry name" value="Ankyrin_rpt-contain_sf"/>
</dbReference>
<dbReference type="AlphaFoldDB" id="A0A3M7T912"/>
<dbReference type="Pfam" id="PF12796">
    <property type="entry name" value="Ank_2"/>
    <property type="match status" value="1"/>
</dbReference>
<dbReference type="Pfam" id="PF13637">
    <property type="entry name" value="Ank_4"/>
    <property type="match status" value="1"/>
</dbReference>
<proteinExistence type="predicted"/>
<keyword evidence="5" id="KW-1185">Reference proteome</keyword>
<feature type="repeat" description="ANK" evidence="3">
    <location>
        <begin position="167"/>
        <end position="199"/>
    </location>
</feature>
<dbReference type="SMART" id="SM00248">
    <property type="entry name" value="ANK"/>
    <property type="match status" value="6"/>
</dbReference>
<feature type="repeat" description="ANK" evidence="3">
    <location>
        <begin position="100"/>
        <end position="132"/>
    </location>
</feature>
<dbReference type="EMBL" id="REGN01000082">
    <property type="protein sequence ID" value="RNA44584.1"/>
    <property type="molecule type" value="Genomic_DNA"/>
</dbReference>
<dbReference type="Gene3D" id="1.25.40.20">
    <property type="entry name" value="Ankyrin repeat-containing domain"/>
    <property type="match status" value="3"/>
</dbReference>
<dbReference type="PROSITE" id="PS50088">
    <property type="entry name" value="ANK_REPEAT"/>
    <property type="match status" value="4"/>
</dbReference>
<keyword evidence="1" id="KW-0677">Repeat</keyword>
<protein>
    <submittedName>
        <fullName evidence="4">Serine threonine-phosphatase 6 regulatory ankyrin repeat subunit</fullName>
    </submittedName>
</protein>
<evidence type="ECO:0000256" key="3">
    <source>
        <dbReference type="PROSITE-ProRule" id="PRU00023"/>
    </source>
</evidence>
<dbReference type="InterPro" id="IPR002110">
    <property type="entry name" value="Ankyrin_rpt"/>
</dbReference>
<sequence length="301" mass="33996">MFVKCDCDINAQDKYGNTPLHYAAAGSFLKCVELLIRSGADVNETNNCLYELENVDLDESTVLGQCATSLMLACAFDQEGYVVRELKFSARARADIEDKNGFNTLHYAAIQGNRNVIEIILNECKTLDQQNNEQKISPLHLLCHFGHREALEFLLRTGFEPDLFDANGRTPLDIACFNGELLCVDFLVTWGANYEAQDNINGRTPIHAAAYTNNYDCLRFIFNHHKSKLANLSSSSDNVNDDLVNIRDNYQRTPLMYAVEQGHLNTINFLIDEFSADVLLSDDKQRTALHRALRSIVNFLK</sequence>
<feature type="repeat" description="ANK" evidence="3">
    <location>
        <begin position="134"/>
        <end position="166"/>
    </location>
</feature>
<dbReference type="PANTHER" id="PTHR24161:SF85">
    <property type="entry name" value="PALMITOYLTRANSFERASE HIP14"/>
    <property type="match status" value="1"/>
</dbReference>
<evidence type="ECO:0000256" key="2">
    <source>
        <dbReference type="ARBA" id="ARBA00023043"/>
    </source>
</evidence>
<evidence type="ECO:0000313" key="5">
    <source>
        <dbReference type="Proteomes" id="UP000276133"/>
    </source>
</evidence>
<reference evidence="4 5" key="1">
    <citation type="journal article" date="2018" name="Sci. Rep.">
        <title>Genomic signatures of local adaptation to the degree of environmental predictability in rotifers.</title>
        <authorList>
            <person name="Franch-Gras L."/>
            <person name="Hahn C."/>
            <person name="Garcia-Roger E.M."/>
            <person name="Carmona M.J."/>
            <person name="Serra M."/>
            <person name="Gomez A."/>
        </authorList>
    </citation>
    <scope>NUCLEOTIDE SEQUENCE [LARGE SCALE GENOMIC DNA]</scope>
    <source>
        <strain evidence="4">HYR1</strain>
    </source>
</reference>
<dbReference type="OrthoDB" id="7464126at2759"/>
<keyword evidence="2 3" id="KW-0040">ANK repeat</keyword>
<name>A0A3M7T912_BRAPC</name>
<dbReference type="PROSITE" id="PS50297">
    <property type="entry name" value="ANK_REP_REGION"/>
    <property type="match status" value="3"/>
</dbReference>
<evidence type="ECO:0000313" key="4">
    <source>
        <dbReference type="EMBL" id="RNA44584.1"/>
    </source>
</evidence>
<gene>
    <name evidence="4" type="ORF">BpHYR1_035177</name>
</gene>
<feature type="repeat" description="ANK" evidence="3">
    <location>
        <begin position="15"/>
        <end position="47"/>
    </location>
</feature>